<dbReference type="PANTHER" id="PTHR33279:SF6">
    <property type="entry name" value="SULFUR CARRIER PROTEIN YEDF-RELATED"/>
    <property type="match status" value="1"/>
</dbReference>
<dbReference type="OrthoDB" id="9797551at2"/>
<dbReference type="SUPFAM" id="SSF64307">
    <property type="entry name" value="SirA-like"/>
    <property type="match status" value="1"/>
</dbReference>
<name>A0A255XSD8_9PROT</name>
<dbReference type="PROSITE" id="PS01148">
    <property type="entry name" value="UPF0033"/>
    <property type="match status" value="1"/>
</dbReference>
<dbReference type="PANTHER" id="PTHR33279">
    <property type="entry name" value="SULFUR CARRIER PROTEIN YEDF-RELATED"/>
    <property type="match status" value="1"/>
</dbReference>
<evidence type="ECO:0000313" key="3">
    <source>
        <dbReference type="EMBL" id="OYQ19345.1"/>
    </source>
</evidence>
<dbReference type="Proteomes" id="UP000216361">
    <property type="component" value="Unassembled WGS sequence"/>
</dbReference>
<evidence type="ECO:0000259" key="2">
    <source>
        <dbReference type="PROSITE" id="PS01148"/>
    </source>
</evidence>
<evidence type="ECO:0000313" key="4">
    <source>
        <dbReference type="Proteomes" id="UP000216361"/>
    </source>
</evidence>
<reference evidence="3 4" key="1">
    <citation type="submission" date="2017-07" db="EMBL/GenBank/DDBJ databases">
        <title>Elstera cyanobacteriorum sp. nov., a novel bacterium isolated from cyanobacterial aggregates in a eutrophic lake.</title>
        <authorList>
            <person name="Cai H."/>
        </authorList>
    </citation>
    <scope>NUCLEOTIDE SEQUENCE [LARGE SCALE GENOMIC DNA]</scope>
    <source>
        <strain evidence="3 4">TH019</strain>
    </source>
</reference>
<feature type="domain" description="UPF0033" evidence="2">
    <location>
        <begin position="11"/>
        <end position="35"/>
    </location>
</feature>
<dbReference type="InterPro" id="IPR036868">
    <property type="entry name" value="TusA-like_sf"/>
</dbReference>
<dbReference type="RefSeq" id="WP_094408449.1">
    <property type="nucleotide sequence ID" value="NZ_BMJZ01000004.1"/>
</dbReference>
<protein>
    <recommendedName>
        <fullName evidence="2">UPF0033 domain-containing protein</fullName>
    </recommendedName>
</protein>
<comment type="caution">
    <text evidence="3">The sequence shown here is derived from an EMBL/GenBank/DDBJ whole genome shotgun (WGS) entry which is preliminary data.</text>
</comment>
<sequence>MNSFSDQPLIVDCTGMRCPLPILHFRKAARAAEFGKSLLLLSDDPNTHRDFAAFCHAAGHVLVAVEEQAGRWQFLVQPGCAAETGGE</sequence>
<comment type="similarity">
    <text evidence="1">Belongs to the sulfur carrier protein TusA family.</text>
</comment>
<accession>A0A255XSD8</accession>
<evidence type="ECO:0000256" key="1">
    <source>
        <dbReference type="ARBA" id="ARBA00008984"/>
    </source>
</evidence>
<keyword evidence="4" id="KW-1185">Reference proteome</keyword>
<dbReference type="EMBL" id="NOXS01000031">
    <property type="protein sequence ID" value="OYQ19345.1"/>
    <property type="molecule type" value="Genomic_DNA"/>
</dbReference>
<dbReference type="InterPro" id="IPR001455">
    <property type="entry name" value="TusA-like"/>
</dbReference>
<organism evidence="3 4">
    <name type="scientific">Elstera cyanobacteriorum</name>
    <dbReference type="NCBI Taxonomy" id="2022747"/>
    <lineage>
        <taxon>Bacteria</taxon>
        <taxon>Pseudomonadati</taxon>
        <taxon>Pseudomonadota</taxon>
        <taxon>Alphaproteobacteria</taxon>
        <taxon>Rhodospirillales</taxon>
        <taxon>Rhodospirillaceae</taxon>
        <taxon>Elstera</taxon>
    </lineage>
</organism>
<gene>
    <name evidence="3" type="ORF">CHR90_07905</name>
</gene>
<dbReference type="Gene3D" id="3.30.110.40">
    <property type="entry name" value="TusA-like domain"/>
    <property type="match status" value="1"/>
</dbReference>
<proteinExistence type="inferred from homology"/>
<dbReference type="Pfam" id="PF01206">
    <property type="entry name" value="TusA"/>
    <property type="match status" value="1"/>
</dbReference>
<dbReference type="AlphaFoldDB" id="A0A255XSD8"/>